<dbReference type="Pfam" id="PF00072">
    <property type="entry name" value="Response_reg"/>
    <property type="match status" value="1"/>
</dbReference>
<dbReference type="SMART" id="SM00342">
    <property type="entry name" value="HTH_ARAC"/>
    <property type="match status" value="1"/>
</dbReference>
<dbReference type="PROSITE" id="PS00041">
    <property type="entry name" value="HTH_ARAC_FAMILY_1"/>
    <property type="match status" value="1"/>
</dbReference>
<feature type="modified residue" description="4-aspartylphosphate" evidence="6">
    <location>
        <position position="55"/>
    </location>
</feature>
<evidence type="ECO:0000313" key="9">
    <source>
        <dbReference type="EMBL" id="HIZ12621.1"/>
    </source>
</evidence>
<dbReference type="Proteomes" id="UP000824017">
    <property type="component" value="Unassembled WGS sequence"/>
</dbReference>
<gene>
    <name evidence="9" type="ORF">H9817_01655</name>
</gene>
<evidence type="ECO:0000256" key="6">
    <source>
        <dbReference type="PROSITE-ProRule" id="PRU00169"/>
    </source>
</evidence>
<dbReference type="InterPro" id="IPR009057">
    <property type="entry name" value="Homeodomain-like_sf"/>
</dbReference>
<dbReference type="GO" id="GO:0043565">
    <property type="term" value="F:sequence-specific DNA binding"/>
    <property type="evidence" value="ECO:0007669"/>
    <property type="project" value="InterPro"/>
</dbReference>
<evidence type="ECO:0000259" key="8">
    <source>
        <dbReference type="PROSITE" id="PS50110"/>
    </source>
</evidence>
<dbReference type="PROSITE" id="PS50110">
    <property type="entry name" value="RESPONSE_REGULATORY"/>
    <property type="match status" value="1"/>
</dbReference>
<proteinExistence type="predicted"/>
<evidence type="ECO:0000313" key="10">
    <source>
        <dbReference type="Proteomes" id="UP000824017"/>
    </source>
</evidence>
<evidence type="ECO:0000256" key="2">
    <source>
        <dbReference type="ARBA" id="ARBA00023015"/>
    </source>
</evidence>
<dbReference type="InterPro" id="IPR018060">
    <property type="entry name" value="HTH_AraC"/>
</dbReference>
<dbReference type="GO" id="GO:0003700">
    <property type="term" value="F:DNA-binding transcription factor activity"/>
    <property type="evidence" value="ECO:0007669"/>
    <property type="project" value="InterPro"/>
</dbReference>
<dbReference type="InterPro" id="IPR020449">
    <property type="entry name" value="Tscrpt_reg_AraC-type_HTH"/>
</dbReference>
<dbReference type="Gene3D" id="3.40.50.2300">
    <property type="match status" value="1"/>
</dbReference>
<evidence type="ECO:0000256" key="1">
    <source>
        <dbReference type="ARBA" id="ARBA00018672"/>
    </source>
</evidence>
<organism evidence="9 10">
    <name type="scientific">Candidatus Mediterraneibacter stercorigallinarum</name>
    <dbReference type="NCBI Taxonomy" id="2838686"/>
    <lineage>
        <taxon>Bacteria</taxon>
        <taxon>Bacillati</taxon>
        <taxon>Bacillota</taxon>
        <taxon>Clostridia</taxon>
        <taxon>Lachnospirales</taxon>
        <taxon>Lachnospiraceae</taxon>
        <taxon>Mediterraneibacter</taxon>
    </lineage>
</organism>
<protein>
    <recommendedName>
        <fullName evidence="1">Stage 0 sporulation protein A homolog</fullName>
    </recommendedName>
</protein>
<keyword evidence="6" id="KW-0597">Phosphoprotein</keyword>
<dbReference type="AlphaFoldDB" id="A0A9D2D8V0"/>
<keyword evidence="4" id="KW-0804">Transcription</keyword>
<reference evidence="9" key="1">
    <citation type="journal article" date="2021" name="PeerJ">
        <title>Extensive microbial diversity within the chicken gut microbiome revealed by metagenomics and culture.</title>
        <authorList>
            <person name="Gilroy R."/>
            <person name="Ravi A."/>
            <person name="Getino M."/>
            <person name="Pursley I."/>
            <person name="Horton D.L."/>
            <person name="Alikhan N.F."/>
            <person name="Baker D."/>
            <person name="Gharbi K."/>
            <person name="Hall N."/>
            <person name="Watson M."/>
            <person name="Adriaenssens E.M."/>
            <person name="Foster-Nyarko E."/>
            <person name="Jarju S."/>
            <person name="Secka A."/>
            <person name="Antonio M."/>
            <person name="Oren A."/>
            <person name="Chaudhuri R.R."/>
            <person name="La Ragione R."/>
            <person name="Hildebrand F."/>
            <person name="Pallen M.J."/>
        </authorList>
    </citation>
    <scope>NUCLEOTIDE SEQUENCE</scope>
    <source>
        <strain evidence="9">ChiGjej1B1-13045</strain>
    </source>
</reference>
<comment type="function">
    <text evidence="5">May play the central regulatory role in sporulation. It may be an element of the effector pathway responsible for the activation of sporulation genes in response to nutritional stress. Spo0A may act in concert with spo0H (a sigma factor) to control the expression of some genes that are critical to the sporulation process.</text>
</comment>
<sequence>MFKVMIVDDETIILSGIKSLVDWEAHGCELAATARNGQDALEQMRRIPIDIVLADINMPVMDGITLMKNASEEFPNTVFIMLTNLEEFELARQALKYHAVDYLVKSQLEAPMLEKAIEHAKVERGSRTYRTVTSAADYMEKEEKKKVISRALQEVIFLKNGVQNEEYIKLIKDSGILLSYCYFYIPFDFLAISGEPVDKEEKARLMDWIQEMLVKTAENIFGDDYILLNTGSSSASVLFVYRLYAGGDADSCKKKFEMFDRKLVSSVKTVTQVECRVFHTGIHDGYDELKKCAGEYRRLMEQYYLGAEQDGENEDDEEGRYEPLGLKGIGSELYHEIMQKNLKGIKDVMDNVETQISNTVHQKSQAIWLLNELNREASAALSKFGIMETSAYERVSSIAVIESINTRKQVLGWLAMLRNTLIDVVGNGDMPGNPLAEKARRYVLNNVESNISLQDTAEHVGVSAGYLSTIFKREYNQSFVDFVNTTKIEHACRLLEEKELMVMEIAYRLGYENAYYFSKVFRKYMGMSPTDYQRRVEDEKNTNKLKK</sequence>
<dbReference type="InterPro" id="IPR001789">
    <property type="entry name" value="Sig_transdc_resp-reg_receiver"/>
</dbReference>
<comment type="caution">
    <text evidence="9">The sequence shown here is derived from an EMBL/GenBank/DDBJ whole genome shotgun (WGS) entry which is preliminary data.</text>
</comment>
<dbReference type="PROSITE" id="PS01124">
    <property type="entry name" value="HTH_ARAC_FAMILY_2"/>
    <property type="match status" value="1"/>
</dbReference>
<reference evidence="9" key="2">
    <citation type="submission" date="2021-04" db="EMBL/GenBank/DDBJ databases">
        <authorList>
            <person name="Gilroy R."/>
        </authorList>
    </citation>
    <scope>NUCLEOTIDE SEQUENCE</scope>
    <source>
        <strain evidence="9">ChiGjej1B1-13045</strain>
    </source>
</reference>
<dbReference type="EMBL" id="DXCD01000044">
    <property type="protein sequence ID" value="HIZ12621.1"/>
    <property type="molecule type" value="Genomic_DNA"/>
</dbReference>
<dbReference type="SUPFAM" id="SSF46689">
    <property type="entry name" value="Homeodomain-like"/>
    <property type="match status" value="2"/>
</dbReference>
<evidence type="ECO:0000256" key="5">
    <source>
        <dbReference type="ARBA" id="ARBA00024867"/>
    </source>
</evidence>
<dbReference type="GO" id="GO:0000160">
    <property type="term" value="P:phosphorelay signal transduction system"/>
    <property type="evidence" value="ECO:0007669"/>
    <property type="project" value="InterPro"/>
</dbReference>
<accession>A0A9D2D8V0</accession>
<evidence type="ECO:0000256" key="4">
    <source>
        <dbReference type="ARBA" id="ARBA00023163"/>
    </source>
</evidence>
<feature type="domain" description="HTH araC/xylS-type" evidence="7">
    <location>
        <begin position="437"/>
        <end position="535"/>
    </location>
</feature>
<dbReference type="InterPro" id="IPR018062">
    <property type="entry name" value="HTH_AraC-typ_CS"/>
</dbReference>
<evidence type="ECO:0000259" key="7">
    <source>
        <dbReference type="PROSITE" id="PS01124"/>
    </source>
</evidence>
<evidence type="ECO:0000256" key="3">
    <source>
        <dbReference type="ARBA" id="ARBA00023125"/>
    </source>
</evidence>
<name>A0A9D2D8V0_9FIRM</name>
<dbReference type="Gene3D" id="1.10.10.60">
    <property type="entry name" value="Homeodomain-like"/>
    <property type="match status" value="2"/>
</dbReference>
<dbReference type="PRINTS" id="PR00032">
    <property type="entry name" value="HTHARAC"/>
</dbReference>
<dbReference type="PANTHER" id="PTHR43280">
    <property type="entry name" value="ARAC-FAMILY TRANSCRIPTIONAL REGULATOR"/>
    <property type="match status" value="1"/>
</dbReference>
<dbReference type="InterPro" id="IPR011006">
    <property type="entry name" value="CheY-like_superfamily"/>
</dbReference>
<dbReference type="SMART" id="SM00448">
    <property type="entry name" value="REC"/>
    <property type="match status" value="1"/>
</dbReference>
<dbReference type="CDD" id="cd17536">
    <property type="entry name" value="REC_YesN-like"/>
    <property type="match status" value="1"/>
</dbReference>
<dbReference type="PANTHER" id="PTHR43280:SF10">
    <property type="entry name" value="REGULATORY PROTEIN POCR"/>
    <property type="match status" value="1"/>
</dbReference>
<dbReference type="SUPFAM" id="SSF52172">
    <property type="entry name" value="CheY-like"/>
    <property type="match status" value="1"/>
</dbReference>
<feature type="domain" description="Response regulatory" evidence="8">
    <location>
        <begin position="3"/>
        <end position="120"/>
    </location>
</feature>
<dbReference type="Pfam" id="PF12833">
    <property type="entry name" value="HTH_18"/>
    <property type="match status" value="1"/>
</dbReference>
<keyword evidence="3" id="KW-0238">DNA-binding</keyword>
<keyword evidence="2" id="KW-0805">Transcription regulation</keyword>